<dbReference type="GO" id="GO:0046872">
    <property type="term" value="F:metal ion binding"/>
    <property type="evidence" value="ECO:0007669"/>
    <property type="project" value="UniProtKB-UniRule"/>
</dbReference>
<comment type="similarity">
    <text evidence="2">Belongs to the peroxidase family. Ascorbate peroxidase subfamily.</text>
</comment>
<comment type="catalytic activity">
    <reaction evidence="1 16">
        <text>2 a phenolic donor + H2O2 = 2 a phenolic radical donor + 2 H2O</text>
        <dbReference type="Rhea" id="RHEA:56136"/>
        <dbReference type="ChEBI" id="CHEBI:15377"/>
        <dbReference type="ChEBI" id="CHEBI:16240"/>
        <dbReference type="ChEBI" id="CHEBI:139520"/>
        <dbReference type="ChEBI" id="CHEBI:139521"/>
        <dbReference type="EC" id="1.11.1.7"/>
    </reaction>
</comment>
<comment type="similarity">
    <text evidence="16">Belongs to the peroxidase family. Classical plant (class III) peroxidase subfamily.</text>
</comment>
<evidence type="ECO:0000256" key="9">
    <source>
        <dbReference type="ARBA" id="ARBA00023004"/>
    </source>
</evidence>
<dbReference type="InterPro" id="IPR010255">
    <property type="entry name" value="Haem_peroxidase_sf"/>
</dbReference>
<dbReference type="GO" id="GO:0140825">
    <property type="term" value="F:lactoperoxidase activity"/>
    <property type="evidence" value="ECO:0007669"/>
    <property type="project" value="UniProtKB-EC"/>
</dbReference>
<dbReference type="Proteomes" id="UP000008810">
    <property type="component" value="Chromosome 1"/>
</dbReference>
<keyword evidence="9 14" id="KW-0408">Iron</keyword>
<comment type="cofactor">
    <cofactor evidence="14 16">
        <name>heme b</name>
        <dbReference type="ChEBI" id="CHEBI:60344"/>
    </cofactor>
    <text evidence="14 16">Binds 1 heme b (iron(II)-protoporphyrin IX) group per subunit.</text>
</comment>
<reference evidence="20 21" key="1">
    <citation type="journal article" date="2010" name="Nature">
        <title>Genome sequencing and analysis of the model grass Brachypodium distachyon.</title>
        <authorList>
            <consortium name="International Brachypodium Initiative"/>
        </authorList>
    </citation>
    <scope>NUCLEOTIDE SEQUENCE [LARGE SCALE GENOMIC DNA]</scope>
    <source>
        <strain evidence="20 21">Bd21</strain>
    </source>
</reference>
<evidence type="ECO:0000256" key="16">
    <source>
        <dbReference type="RuleBase" id="RU362060"/>
    </source>
</evidence>
<name>A0A0Q3GYN7_BRADI</name>
<dbReference type="EC" id="1.11.1.7" evidence="3 16"/>
<evidence type="ECO:0000256" key="6">
    <source>
        <dbReference type="ARBA" id="ARBA00022723"/>
    </source>
</evidence>
<evidence type="ECO:0000256" key="15">
    <source>
        <dbReference type="PIRSR" id="PIRSR600823-5"/>
    </source>
</evidence>
<dbReference type="PRINTS" id="PR00458">
    <property type="entry name" value="PEROXIDASE"/>
</dbReference>
<protein>
    <recommendedName>
        <fullName evidence="3 16">Peroxidase</fullName>
        <ecNumber evidence="3 16">1.11.1.7</ecNumber>
    </recommendedName>
</protein>
<sequence length="369" mass="40583">MASDSRVAMMWCVLVLVLQSAGGGDMPCRREEQPEGERRAQGRLPQAQLSAGGVHCSGRGRQGPLREPGPRRGPDPHGLPRLLRPRLRRVGPPNFPSLRGFEVIDEAKSILERACPGVVSCADTLAFAARDSAYFLSRSRINYAIPSGRFDGNVSLESEALEFLPPPSFNLSQLVASFEAKKLDADDLVVLSGAHTIGVSHCSSFTDRLPPNNTSDMNPRLATLLQGQCPANPNFTDDTVVQDVVTPKLMDSQYYRNVLKKDVLFRYDAALLESRRTARKVLQNAFVRGRWERGSLRRPWSRCPGSSSRPPPMARSGECAGSSTANWVAACRLAISLKLTVDRTCTLLLPFRFLLQFSVMFCIAVVLVD</sequence>
<comment type="cofactor">
    <cofactor evidence="14 16">
        <name>Ca(2+)</name>
        <dbReference type="ChEBI" id="CHEBI:29108"/>
    </cofactor>
    <text evidence="14 16">Binds 2 calcium ions per subunit.</text>
</comment>
<dbReference type="GO" id="GO:0006979">
    <property type="term" value="P:response to oxidative stress"/>
    <property type="evidence" value="ECO:0007669"/>
    <property type="project" value="UniProtKB-UniRule"/>
</dbReference>
<feature type="region of interest" description="Disordered" evidence="17">
    <location>
        <begin position="23"/>
        <end position="88"/>
    </location>
</feature>
<evidence type="ECO:0000256" key="13">
    <source>
        <dbReference type="PIRSR" id="PIRSR600823-2"/>
    </source>
</evidence>
<dbReference type="Gene3D" id="1.10.420.10">
    <property type="entry name" value="Peroxidase, domain 2"/>
    <property type="match status" value="1"/>
</dbReference>
<accession>A0A0Q3GYN7</accession>
<keyword evidence="10 15" id="KW-1015">Disulfide bond</keyword>
<dbReference type="EMBL" id="CM000880">
    <property type="protein sequence ID" value="KQK15992.1"/>
    <property type="molecule type" value="Genomic_DNA"/>
</dbReference>
<feature type="transmembrane region" description="Helical" evidence="18">
    <location>
        <begin position="347"/>
        <end position="368"/>
    </location>
</feature>
<keyword evidence="16" id="KW-0964">Secreted</keyword>
<keyword evidence="22" id="KW-1185">Reference proteome</keyword>
<evidence type="ECO:0000256" key="11">
    <source>
        <dbReference type="ARBA" id="ARBA00023180"/>
    </source>
</evidence>
<evidence type="ECO:0000313" key="20">
    <source>
        <dbReference type="EMBL" id="KQK15992.1"/>
    </source>
</evidence>
<evidence type="ECO:0000256" key="17">
    <source>
        <dbReference type="SAM" id="MobiDB-lite"/>
    </source>
</evidence>
<dbReference type="GO" id="GO:0004601">
    <property type="term" value="F:peroxidase activity"/>
    <property type="evidence" value="ECO:0000318"/>
    <property type="project" value="GO_Central"/>
</dbReference>
<comment type="function">
    <text evidence="16">Removal of H(2)O(2), oxidation of toxic reductants, biosynthesis and degradation of lignin, suberization, auxin catabolism, response to environmental stresses such as wounding, pathogen attack and oxidative stress.</text>
</comment>
<feature type="binding site" evidence="14">
    <location>
        <position position="196"/>
    </location>
    <ligand>
        <name>Ca(2+)</name>
        <dbReference type="ChEBI" id="CHEBI:29108"/>
        <label>2</label>
    </ligand>
</feature>
<evidence type="ECO:0000313" key="21">
    <source>
        <dbReference type="EnsemblPlants" id="KQK15992"/>
    </source>
</evidence>
<proteinExistence type="inferred from homology"/>
<dbReference type="InterPro" id="IPR002016">
    <property type="entry name" value="Haem_peroxidase"/>
</dbReference>
<evidence type="ECO:0000256" key="12">
    <source>
        <dbReference type="ARBA" id="ARBA00023324"/>
    </source>
</evidence>
<evidence type="ECO:0000256" key="2">
    <source>
        <dbReference type="ARBA" id="ARBA00006873"/>
    </source>
</evidence>
<dbReference type="AlphaFoldDB" id="A0A0Q3GYN7"/>
<evidence type="ECO:0000256" key="7">
    <source>
        <dbReference type="ARBA" id="ARBA00022837"/>
    </source>
</evidence>
<dbReference type="PROSITE" id="PS00435">
    <property type="entry name" value="PEROXIDASE_1"/>
    <property type="match status" value="1"/>
</dbReference>
<dbReference type="Pfam" id="PF00141">
    <property type="entry name" value="peroxidase"/>
    <property type="match status" value="1"/>
</dbReference>
<evidence type="ECO:0000256" key="4">
    <source>
        <dbReference type="ARBA" id="ARBA00022559"/>
    </source>
</evidence>
<keyword evidence="18" id="KW-0812">Transmembrane</keyword>
<keyword evidence="18" id="KW-1133">Transmembrane helix</keyword>
<keyword evidence="4 16" id="KW-0575">Peroxidase</keyword>
<evidence type="ECO:0000313" key="22">
    <source>
        <dbReference type="Proteomes" id="UP000008810"/>
    </source>
</evidence>
<reference evidence="21" key="3">
    <citation type="submission" date="2018-08" db="UniProtKB">
        <authorList>
            <consortium name="EnsemblPlants"/>
        </authorList>
    </citation>
    <scope>IDENTIFICATION</scope>
    <source>
        <strain evidence="21">cv. Bd21</strain>
    </source>
</reference>
<evidence type="ECO:0000259" key="19">
    <source>
        <dbReference type="PROSITE" id="PS50873"/>
    </source>
</evidence>
<evidence type="ECO:0000256" key="3">
    <source>
        <dbReference type="ARBA" id="ARBA00012313"/>
    </source>
</evidence>
<keyword evidence="12 16" id="KW-0376">Hydrogen peroxide</keyword>
<dbReference type="InterPro" id="IPR019793">
    <property type="entry name" value="Peroxidases_heam-ligand_BS"/>
</dbReference>
<dbReference type="PROSITE" id="PS50873">
    <property type="entry name" value="PEROXIDASE_4"/>
    <property type="match status" value="1"/>
</dbReference>
<keyword evidence="5 16" id="KW-0349">Heme</keyword>
<dbReference type="GO" id="GO:0005576">
    <property type="term" value="C:extracellular region"/>
    <property type="evidence" value="ECO:0007669"/>
    <property type="project" value="UniProtKB-SubCell"/>
</dbReference>
<feature type="compositionally biased region" description="Basic and acidic residues" evidence="17">
    <location>
        <begin position="27"/>
        <end position="40"/>
    </location>
</feature>
<dbReference type="GO" id="GO:0009505">
    <property type="term" value="C:plant-type cell wall"/>
    <property type="evidence" value="ECO:0000318"/>
    <property type="project" value="GO_Central"/>
</dbReference>
<dbReference type="InParanoid" id="A0A0Q3GYN7"/>
<organism evidence="20">
    <name type="scientific">Brachypodium distachyon</name>
    <name type="common">Purple false brome</name>
    <name type="synonym">Trachynia distachya</name>
    <dbReference type="NCBI Taxonomy" id="15368"/>
    <lineage>
        <taxon>Eukaryota</taxon>
        <taxon>Viridiplantae</taxon>
        <taxon>Streptophyta</taxon>
        <taxon>Embryophyta</taxon>
        <taxon>Tracheophyta</taxon>
        <taxon>Spermatophyta</taxon>
        <taxon>Magnoliopsida</taxon>
        <taxon>Liliopsida</taxon>
        <taxon>Poales</taxon>
        <taxon>Poaceae</taxon>
        <taxon>BOP clade</taxon>
        <taxon>Pooideae</taxon>
        <taxon>Stipodae</taxon>
        <taxon>Brachypodieae</taxon>
        <taxon>Brachypodium</taxon>
    </lineage>
</organism>
<dbReference type="PANTHER" id="PTHR31235">
    <property type="entry name" value="PEROXIDASE 25-RELATED"/>
    <property type="match status" value="1"/>
</dbReference>
<dbReference type="SUPFAM" id="SSF48113">
    <property type="entry name" value="Heme-dependent peroxidases"/>
    <property type="match status" value="1"/>
</dbReference>
<keyword evidence="6 14" id="KW-0479">Metal-binding</keyword>
<evidence type="ECO:0000256" key="5">
    <source>
        <dbReference type="ARBA" id="ARBA00022617"/>
    </source>
</evidence>
<keyword evidence="7 14" id="KW-0106">Calcium</keyword>
<dbReference type="GO" id="GO:0020037">
    <property type="term" value="F:heme binding"/>
    <property type="evidence" value="ECO:0007669"/>
    <property type="project" value="UniProtKB-UniRule"/>
</dbReference>
<feature type="binding site" description="axial binding residue" evidence="14">
    <location>
        <position position="195"/>
    </location>
    <ligand>
        <name>heme b</name>
        <dbReference type="ChEBI" id="CHEBI:60344"/>
    </ligand>
    <ligandPart>
        <name>Fe</name>
        <dbReference type="ChEBI" id="CHEBI:18248"/>
    </ligandPart>
</feature>
<feature type="binding site" evidence="14">
    <location>
        <position position="243"/>
    </location>
    <ligand>
        <name>Ca(2+)</name>
        <dbReference type="ChEBI" id="CHEBI:29108"/>
        <label>2</label>
    </ligand>
</feature>
<dbReference type="InterPro" id="IPR000823">
    <property type="entry name" value="Peroxidase_pln"/>
</dbReference>
<dbReference type="OrthoDB" id="2113341at2759"/>
<keyword evidence="8 16" id="KW-0560">Oxidoreductase</keyword>
<feature type="signal peptide" evidence="16">
    <location>
        <begin position="1"/>
        <end position="23"/>
    </location>
</feature>
<keyword evidence="11" id="KW-0325">Glycoprotein</keyword>
<dbReference type="EnsemblPlants" id="KQK15992">
    <property type="protein sequence ID" value="KQK15992"/>
    <property type="gene ID" value="BRADI_1g26215v3"/>
</dbReference>
<keyword evidence="18" id="KW-0472">Membrane</keyword>
<comment type="subcellular location">
    <subcellularLocation>
        <location evidence="16">Secreted</location>
    </subcellularLocation>
</comment>
<dbReference type="STRING" id="15368.A0A0Q3GYN7"/>
<dbReference type="GO" id="GO:0042744">
    <property type="term" value="P:hydrogen peroxide catabolic process"/>
    <property type="evidence" value="ECO:0007669"/>
    <property type="project" value="UniProtKB-KW"/>
</dbReference>
<feature type="chain" id="PRO_5033765455" description="Peroxidase" evidence="16">
    <location>
        <begin position="24"/>
        <end position="369"/>
    </location>
</feature>
<gene>
    <name evidence="20" type="ORF">BRADI_1g26215v3</name>
</gene>
<dbReference type="Gramene" id="KQK15992">
    <property type="protein sequence ID" value="KQK15992"/>
    <property type="gene ID" value="BRADI_1g26215v3"/>
</dbReference>
<feature type="binding site" evidence="13">
    <location>
        <position position="165"/>
    </location>
    <ligand>
        <name>substrate</name>
    </ligand>
</feature>
<evidence type="ECO:0000256" key="1">
    <source>
        <dbReference type="ARBA" id="ARBA00000189"/>
    </source>
</evidence>
<dbReference type="FunFam" id="1.10.420.10:FF:000006">
    <property type="entry name" value="Peroxidase"/>
    <property type="match status" value="1"/>
</dbReference>
<feature type="binding site" evidence="14">
    <location>
        <position position="251"/>
    </location>
    <ligand>
        <name>Ca(2+)</name>
        <dbReference type="ChEBI" id="CHEBI:29108"/>
        <label>2</label>
    </ligand>
</feature>
<dbReference type="GO" id="GO:0006950">
    <property type="term" value="P:response to stress"/>
    <property type="evidence" value="ECO:0000318"/>
    <property type="project" value="GO_Central"/>
</dbReference>
<dbReference type="Gene3D" id="1.10.520.10">
    <property type="match status" value="1"/>
</dbReference>
<feature type="domain" description="Plant heme peroxidase family profile" evidence="19">
    <location>
        <begin position="56"/>
        <end position="318"/>
    </location>
</feature>
<evidence type="ECO:0000256" key="14">
    <source>
        <dbReference type="PIRSR" id="PIRSR600823-3"/>
    </source>
</evidence>
<dbReference type="PRINTS" id="PR00461">
    <property type="entry name" value="PLPEROXIDASE"/>
</dbReference>
<keyword evidence="16" id="KW-0732">Signal</keyword>
<reference evidence="20" key="2">
    <citation type="submission" date="2017-06" db="EMBL/GenBank/DDBJ databases">
        <title>WGS assembly of Brachypodium distachyon.</title>
        <authorList>
            <consortium name="The International Brachypodium Initiative"/>
            <person name="Lucas S."/>
            <person name="Harmon-Smith M."/>
            <person name="Lail K."/>
            <person name="Tice H."/>
            <person name="Grimwood J."/>
            <person name="Bruce D."/>
            <person name="Barry K."/>
            <person name="Shu S."/>
            <person name="Lindquist E."/>
            <person name="Wang M."/>
            <person name="Pitluck S."/>
            <person name="Vogel J.P."/>
            <person name="Garvin D.F."/>
            <person name="Mockler T.C."/>
            <person name="Schmutz J."/>
            <person name="Rokhsar D."/>
            <person name="Bevan M.W."/>
        </authorList>
    </citation>
    <scope>NUCLEOTIDE SEQUENCE</scope>
    <source>
        <strain evidence="20">Bd21</strain>
    </source>
</reference>
<evidence type="ECO:0000256" key="18">
    <source>
        <dbReference type="SAM" id="Phobius"/>
    </source>
</evidence>
<feature type="disulfide bond" evidence="15">
    <location>
        <begin position="202"/>
        <end position="229"/>
    </location>
</feature>
<feature type="binding site" evidence="14">
    <location>
        <position position="246"/>
    </location>
    <ligand>
        <name>Ca(2+)</name>
        <dbReference type="ChEBI" id="CHEBI:29108"/>
        <label>2</label>
    </ligand>
</feature>
<evidence type="ECO:0000256" key="8">
    <source>
        <dbReference type="ARBA" id="ARBA00023002"/>
    </source>
</evidence>
<evidence type="ECO:0000256" key="10">
    <source>
        <dbReference type="ARBA" id="ARBA00023157"/>
    </source>
</evidence>